<dbReference type="InterPro" id="IPR003660">
    <property type="entry name" value="HAMP_dom"/>
</dbReference>
<evidence type="ECO:0000313" key="9">
    <source>
        <dbReference type="Proteomes" id="UP001281656"/>
    </source>
</evidence>
<feature type="transmembrane region" description="Helical" evidence="5">
    <location>
        <begin position="12"/>
        <end position="32"/>
    </location>
</feature>
<evidence type="ECO:0000256" key="2">
    <source>
        <dbReference type="ARBA" id="ARBA00029447"/>
    </source>
</evidence>
<reference evidence="8 9" key="1">
    <citation type="submission" date="2023-04" db="EMBL/GenBank/DDBJ databases">
        <title>Clostridium tannerae sp. nov., isolated from the fecal material of an alpaca.</title>
        <authorList>
            <person name="Miller S."/>
            <person name="Hendry M."/>
            <person name="King J."/>
            <person name="Sankaranarayanan K."/>
            <person name="Lawson P.A."/>
        </authorList>
    </citation>
    <scope>NUCLEOTIDE SEQUENCE [LARGE SCALE GENOMIC DNA]</scope>
    <source>
        <strain evidence="8 9">A1-XYC3</strain>
    </source>
</reference>
<evidence type="ECO:0000256" key="4">
    <source>
        <dbReference type="SAM" id="MobiDB-lite"/>
    </source>
</evidence>
<feature type="compositionally biased region" description="Low complexity" evidence="4">
    <location>
        <begin position="520"/>
        <end position="537"/>
    </location>
</feature>
<protein>
    <submittedName>
        <fullName evidence="8">Methyl-accepting chemotaxis protein</fullName>
    </submittedName>
</protein>
<keyword evidence="9" id="KW-1185">Reference proteome</keyword>
<evidence type="ECO:0000313" key="8">
    <source>
        <dbReference type="EMBL" id="MDW8802146.1"/>
    </source>
</evidence>
<dbReference type="SUPFAM" id="SSF58104">
    <property type="entry name" value="Methyl-accepting chemotaxis protein (MCP) signaling domain"/>
    <property type="match status" value="1"/>
</dbReference>
<organism evidence="8 9">
    <name type="scientific">Clostridium tanneri</name>
    <dbReference type="NCBI Taxonomy" id="3037988"/>
    <lineage>
        <taxon>Bacteria</taxon>
        <taxon>Bacillati</taxon>
        <taxon>Bacillota</taxon>
        <taxon>Clostridia</taxon>
        <taxon>Eubacteriales</taxon>
        <taxon>Clostridiaceae</taxon>
        <taxon>Clostridium</taxon>
    </lineage>
</organism>
<dbReference type="InterPro" id="IPR024478">
    <property type="entry name" value="HlyB_4HB_MCP"/>
</dbReference>
<keyword evidence="5" id="KW-0472">Membrane</keyword>
<gene>
    <name evidence="8" type="ORF">P8V03_13400</name>
</gene>
<keyword evidence="5" id="KW-0812">Transmembrane</keyword>
<sequence>MKKISNIKLTNGIHFLNLAALLSIFIVGFFGLRGVTIVNDNMTSMYKNQLIPITELANIRSNYLRIRIQVSNANNNYTSEVNDKIKNYQSIVDAKLESYKKSLDSYEKKEVDKFEEAYSNYMNLWEKLSTKSSNGEKFSEEDLAQLNDFGSKAEDALAALLADEEKDAEKVNSEGDAIFIATRANLFYLGVALMVMSLAIGAVIVTIIKKSSKDMINKLEVLSKGDFTVEIETDQKNEFGIMKKSLAETVNNISNMLKLIKDESHIIENHSEGLSAISEEMASSSENVAAAIQDVAKGTSVQAGDLVSISGIINDFGEQLNKMVLSIKDIDNNSKEVGIMTNESNGNMQITINSITKISGLFKEFTNKISGLGENINKVNEITNLINSIAEQTNLLALNAAIEAARAGEAGRGFSVVAEEIRKLAEQSKTSSEDINLLISSISQEAGIIVNDSVVVNSELEKQLTNIGSVIHSFRKIIEAVEDVTPKIEEVSSSAVGLEKNKNEISTQIENASSIAEEISASSEEIAASSEEMSSSSQEVAHTAQKLSELTKDMMEQVNKFKL</sequence>
<dbReference type="PANTHER" id="PTHR32089:SF112">
    <property type="entry name" value="LYSOZYME-LIKE PROTEIN-RELATED"/>
    <property type="match status" value="1"/>
</dbReference>
<feature type="domain" description="Methyl-accepting transducer" evidence="6">
    <location>
        <begin position="277"/>
        <end position="527"/>
    </location>
</feature>
<feature type="transmembrane region" description="Helical" evidence="5">
    <location>
        <begin position="186"/>
        <end position="208"/>
    </location>
</feature>
<dbReference type="RefSeq" id="WP_318798491.1">
    <property type="nucleotide sequence ID" value="NZ_JARUJP010000016.1"/>
</dbReference>
<comment type="similarity">
    <text evidence="2">Belongs to the methyl-accepting chemotaxis (MCP) protein family.</text>
</comment>
<dbReference type="Pfam" id="PF12729">
    <property type="entry name" value="4HB_MCP_1"/>
    <property type="match status" value="1"/>
</dbReference>
<name>A0ABU4JW24_9CLOT</name>
<dbReference type="PANTHER" id="PTHR32089">
    <property type="entry name" value="METHYL-ACCEPTING CHEMOTAXIS PROTEIN MCPB"/>
    <property type="match status" value="1"/>
</dbReference>
<evidence type="ECO:0000259" key="7">
    <source>
        <dbReference type="PROSITE" id="PS50885"/>
    </source>
</evidence>
<dbReference type="Proteomes" id="UP001281656">
    <property type="component" value="Unassembled WGS sequence"/>
</dbReference>
<keyword evidence="5" id="KW-1133">Transmembrane helix</keyword>
<dbReference type="PROSITE" id="PS50885">
    <property type="entry name" value="HAMP"/>
    <property type="match status" value="1"/>
</dbReference>
<evidence type="ECO:0000256" key="3">
    <source>
        <dbReference type="PROSITE-ProRule" id="PRU00284"/>
    </source>
</evidence>
<dbReference type="Gene3D" id="1.10.287.950">
    <property type="entry name" value="Methyl-accepting chemotaxis protein"/>
    <property type="match status" value="1"/>
</dbReference>
<feature type="region of interest" description="Disordered" evidence="4">
    <location>
        <begin position="520"/>
        <end position="548"/>
    </location>
</feature>
<proteinExistence type="inferred from homology"/>
<keyword evidence="1 3" id="KW-0807">Transducer</keyword>
<dbReference type="PROSITE" id="PS50111">
    <property type="entry name" value="CHEMOTAXIS_TRANSDUC_2"/>
    <property type="match status" value="1"/>
</dbReference>
<accession>A0ABU4JW24</accession>
<dbReference type="Pfam" id="PF00015">
    <property type="entry name" value="MCPsignal"/>
    <property type="match status" value="1"/>
</dbReference>
<dbReference type="SMART" id="SM00283">
    <property type="entry name" value="MA"/>
    <property type="match status" value="1"/>
</dbReference>
<dbReference type="EMBL" id="JARUJP010000016">
    <property type="protein sequence ID" value="MDW8802146.1"/>
    <property type="molecule type" value="Genomic_DNA"/>
</dbReference>
<feature type="domain" description="HAMP" evidence="7">
    <location>
        <begin position="206"/>
        <end position="258"/>
    </location>
</feature>
<evidence type="ECO:0000256" key="5">
    <source>
        <dbReference type="SAM" id="Phobius"/>
    </source>
</evidence>
<evidence type="ECO:0000259" key="6">
    <source>
        <dbReference type="PROSITE" id="PS50111"/>
    </source>
</evidence>
<dbReference type="InterPro" id="IPR004089">
    <property type="entry name" value="MCPsignal_dom"/>
</dbReference>
<comment type="caution">
    <text evidence="8">The sequence shown here is derived from an EMBL/GenBank/DDBJ whole genome shotgun (WGS) entry which is preliminary data.</text>
</comment>
<evidence type="ECO:0000256" key="1">
    <source>
        <dbReference type="ARBA" id="ARBA00023224"/>
    </source>
</evidence>